<name>A0A1C5JNK1_9ACTN</name>
<reference evidence="3 4" key="1">
    <citation type="submission" date="2016-06" db="EMBL/GenBank/DDBJ databases">
        <authorList>
            <person name="Kjaerup R.B."/>
            <person name="Dalgaard T.S."/>
            <person name="Juul-Madsen H.R."/>
        </authorList>
    </citation>
    <scope>NUCLEOTIDE SEQUENCE [LARGE SCALE GENOMIC DNA]</scope>
    <source>
        <strain evidence="3 4">DSM 43904</strain>
    </source>
</reference>
<evidence type="ECO:0000313" key="3">
    <source>
        <dbReference type="EMBL" id="SCG72165.1"/>
    </source>
</evidence>
<evidence type="ECO:0000256" key="1">
    <source>
        <dbReference type="SAM" id="MobiDB-lite"/>
    </source>
</evidence>
<dbReference type="EMBL" id="LT607750">
    <property type="protein sequence ID" value="SCG72165.1"/>
    <property type="molecule type" value="Genomic_DNA"/>
</dbReference>
<sequence>MQPVGPYRFTHVLGGSVVGKAWAAIDSQGRFVTVAVLEGAAAADQRWREAFAGMADSLAQQPGGQAYAYADFSAESPWVAYPSEAGPGAERLLRALSADYQPVPTDIGAEMPVSGAPQTIPNPPQPVSGEPQPTSGAPVMPWAIQVGPVSAQPVSAQPVSPQPVSAQPVSAHPVSAQPVSGTPQSPGPHATAPAEPTSYDPFAAPDRRIKPSEPRPRRTGLWLGITALVLVVLAGVGGAIVWANSGDPKKSPPPYTLEERAVAIASPSLVYVEVVYTGYLRDKATKTPLRAAPITFNRRCSGFVVSTTGHAFTNGLCVRPAADTATQNALYSLGRILIEEKKLESAKLDEYVATNLKKSVFTGMDAGQEPEVRLFGQFNVAKGNVTDSPAIPGEIVRTWDPEMGNVALVKLAQERLPVAELNTTDAVQQGTQLVSVGYATSDKDPLTATYTVASKPVIVAGSGSVGQVSGHRVNGDVGIHSRGGLVIDTSGRVAGILDNDEELPDKANRAVVPAATLAAMLGEAGVTNELGDTDRLYRSGLDAYFAGDYAGAITKLASTTDSSPTNLVAQTYRQHAADRQKIGNGD</sequence>
<dbReference type="Pfam" id="PF13365">
    <property type="entry name" value="Trypsin_2"/>
    <property type="match status" value="1"/>
</dbReference>
<proteinExistence type="predicted"/>
<evidence type="ECO:0000313" key="4">
    <source>
        <dbReference type="Proteomes" id="UP000198217"/>
    </source>
</evidence>
<dbReference type="SUPFAM" id="SSF50494">
    <property type="entry name" value="Trypsin-like serine proteases"/>
    <property type="match status" value="1"/>
</dbReference>
<accession>A0A1C5JNK1</accession>
<dbReference type="Gene3D" id="2.40.10.120">
    <property type="match status" value="1"/>
</dbReference>
<dbReference type="Proteomes" id="UP000198217">
    <property type="component" value="Chromosome I"/>
</dbReference>
<feature type="compositionally biased region" description="Basic and acidic residues" evidence="1">
    <location>
        <begin position="205"/>
        <end position="216"/>
    </location>
</feature>
<keyword evidence="4" id="KW-1185">Reference proteome</keyword>
<dbReference type="AlphaFoldDB" id="A0A1C5JNK1"/>
<organism evidence="3 4">
    <name type="scientific">Micromonospora echinaurantiaca</name>
    <dbReference type="NCBI Taxonomy" id="47857"/>
    <lineage>
        <taxon>Bacteria</taxon>
        <taxon>Bacillati</taxon>
        <taxon>Actinomycetota</taxon>
        <taxon>Actinomycetes</taxon>
        <taxon>Micromonosporales</taxon>
        <taxon>Micromonosporaceae</taxon>
        <taxon>Micromonospora</taxon>
    </lineage>
</organism>
<feature type="region of interest" description="Disordered" evidence="1">
    <location>
        <begin position="108"/>
        <end position="140"/>
    </location>
</feature>
<dbReference type="InterPro" id="IPR009003">
    <property type="entry name" value="Peptidase_S1_PA"/>
</dbReference>
<feature type="transmembrane region" description="Helical" evidence="2">
    <location>
        <begin position="220"/>
        <end position="242"/>
    </location>
</feature>
<feature type="compositionally biased region" description="Low complexity" evidence="1">
    <location>
        <begin position="153"/>
        <end position="171"/>
    </location>
</feature>
<gene>
    <name evidence="3" type="ORF">GA0070609_4669</name>
</gene>
<protein>
    <submittedName>
        <fullName evidence="3">Trypsin-like peptidase domain-containing protein</fullName>
    </submittedName>
</protein>
<feature type="region of interest" description="Disordered" evidence="1">
    <location>
        <begin position="153"/>
        <end position="217"/>
    </location>
</feature>
<dbReference type="RefSeq" id="WP_088995696.1">
    <property type="nucleotide sequence ID" value="NZ_LT607750.1"/>
</dbReference>
<keyword evidence="2" id="KW-0812">Transmembrane</keyword>
<evidence type="ECO:0000256" key="2">
    <source>
        <dbReference type="SAM" id="Phobius"/>
    </source>
</evidence>
<keyword evidence="2" id="KW-1133">Transmembrane helix</keyword>
<keyword evidence="2" id="KW-0472">Membrane</keyword>